<dbReference type="InterPro" id="IPR050367">
    <property type="entry name" value="APC_superfamily"/>
</dbReference>
<dbReference type="Gene3D" id="1.20.1740.10">
    <property type="entry name" value="Amino acid/polyamine transporter I"/>
    <property type="match status" value="1"/>
</dbReference>
<feature type="transmembrane region" description="Helical" evidence="6">
    <location>
        <begin position="89"/>
        <end position="117"/>
    </location>
</feature>
<feature type="transmembrane region" description="Helical" evidence="6">
    <location>
        <begin position="230"/>
        <end position="251"/>
    </location>
</feature>
<evidence type="ECO:0000256" key="2">
    <source>
        <dbReference type="ARBA" id="ARBA00022475"/>
    </source>
</evidence>
<dbReference type="PANTHER" id="PTHR42770">
    <property type="entry name" value="AMINO ACID TRANSPORTER-RELATED"/>
    <property type="match status" value="1"/>
</dbReference>
<reference evidence="8" key="1">
    <citation type="submission" date="2016-10" db="EMBL/GenBank/DDBJ databases">
        <authorList>
            <person name="Varghese N."/>
            <person name="Submissions S."/>
        </authorList>
    </citation>
    <scope>NUCLEOTIDE SEQUENCE [LARGE SCALE GENOMIC DNA]</scope>
    <source>
        <strain evidence="8">DSM 23256</strain>
    </source>
</reference>
<feature type="transmembrane region" description="Helical" evidence="6">
    <location>
        <begin position="129"/>
        <end position="147"/>
    </location>
</feature>
<feature type="transmembrane region" description="Helical" evidence="6">
    <location>
        <begin position="393"/>
        <end position="412"/>
    </location>
</feature>
<dbReference type="OrthoDB" id="3181223at2"/>
<accession>A0A1G7IMG1</accession>
<feature type="transmembrane region" description="Helical" evidence="6">
    <location>
        <begin position="354"/>
        <end position="381"/>
    </location>
</feature>
<evidence type="ECO:0000313" key="7">
    <source>
        <dbReference type="EMBL" id="SDF13932.1"/>
    </source>
</evidence>
<evidence type="ECO:0000313" key="8">
    <source>
        <dbReference type="Proteomes" id="UP000243333"/>
    </source>
</evidence>
<dbReference type="AlphaFoldDB" id="A0A1G7IMG1"/>
<dbReference type="PIRSF" id="PIRSF006060">
    <property type="entry name" value="AA_transporter"/>
    <property type="match status" value="1"/>
</dbReference>
<comment type="subcellular location">
    <subcellularLocation>
        <location evidence="1">Cell membrane</location>
        <topology evidence="1">Multi-pass membrane protein</topology>
    </subcellularLocation>
</comment>
<keyword evidence="8" id="KW-1185">Reference proteome</keyword>
<name>A0A1G7IMG1_9FIRM</name>
<feature type="transmembrane region" description="Helical" evidence="6">
    <location>
        <begin position="154"/>
        <end position="177"/>
    </location>
</feature>
<proteinExistence type="predicted"/>
<dbReference type="PANTHER" id="PTHR42770:SF18">
    <property type="entry name" value="ARGININE_AGMATINE ANTIPORTER"/>
    <property type="match status" value="1"/>
</dbReference>
<sequence>MKSKPRPELKKGLGLAAATALVMGNMIGSGIFMMPNTLANSAGPGASLLAWAFTGIGSILLALTFANLGSRYPQTGGPYAFSKMAFGEFTGFINAWSYWIGAIIGNAAILTAFASYLSFFFPIVKENGLVAFTITSFLLWFFTLINIKGVREAGLVTLITTILKVVPLIVFVIVGAGHFDLKIAGPMFPEGKGIETISAAATATLWAFIGLESATVAAGEIQNPERNVRLSTIWGIGLTTVLYLAISLVAMGTMSQDALAQSSSPLADILNQYSGGWGSEFIALGALVSTLGATAGWVLSTARISFAAAEDGLLPKGLASVHPKFATPHTSLIVSGIIANVILILNYVDSLTAAYNFMILLATLSFLPPYVFAAAAEILLLSKRTGQFSFGNFIKNSFLSLLGFAYALWTIYGSGAEAVMYGFLLILIGIPVYLYMKLSNQSVMETANINS</sequence>
<dbReference type="Pfam" id="PF13520">
    <property type="entry name" value="AA_permease_2"/>
    <property type="match status" value="1"/>
</dbReference>
<dbReference type="GO" id="GO:0005886">
    <property type="term" value="C:plasma membrane"/>
    <property type="evidence" value="ECO:0007669"/>
    <property type="project" value="UniProtKB-SubCell"/>
</dbReference>
<feature type="transmembrane region" description="Helical" evidence="6">
    <location>
        <begin position="12"/>
        <end position="34"/>
    </location>
</feature>
<evidence type="ECO:0000256" key="5">
    <source>
        <dbReference type="ARBA" id="ARBA00023136"/>
    </source>
</evidence>
<dbReference type="RefSeq" id="WP_093687869.1">
    <property type="nucleotide sequence ID" value="NZ_FNBU01000003.1"/>
</dbReference>
<gene>
    <name evidence="7" type="ORF">SAMN05660235_00539</name>
</gene>
<keyword evidence="2" id="KW-1003">Cell membrane</keyword>
<protein>
    <submittedName>
        <fullName evidence="7">Amino acid/polyamine/organocation transporter, APC superfamily (TC 2.A.3)</fullName>
    </submittedName>
</protein>
<feature type="transmembrane region" description="Helical" evidence="6">
    <location>
        <begin position="197"/>
        <end position="218"/>
    </location>
</feature>
<keyword evidence="4 6" id="KW-1133">Transmembrane helix</keyword>
<feature type="transmembrane region" description="Helical" evidence="6">
    <location>
        <begin position="418"/>
        <end position="436"/>
    </location>
</feature>
<evidence type="ECO:0000256" key="1">
    <source>
        <dbReference type="ARBA" id="ARBA00004651"/>
    </source>
</evidence>
<dbReference type="InterPro" id="IPR002293">
    <property type="entry name" value="AA/rel_permease1"/>
</dbReference>
<evidence type="ECO:0000256" key="6">
    <source>
        <dbReference type="SAM" id="Phobius"/>
    </source>
</evidence>
<keyword evidence="3 6" id="KW-0812">Transmembrane</keyword>
<organism evidence="7 8">
    <name type="scientific">Sporolituus thermophilus DSM 23256</name>
    <dbReference type="NCBI Taxonomy" id="1123285"/>
    <lineage>
        <taxon>Bacteria</taxon>
        <taxon>Bacillati</taxon>
        <taxon>Bacillota</taxon>
        <taxon>Negativicutes</taxon>
        <taxon>Selenomonadales</taxon>
        <taxon>Sporomusaceae</taxon>
        <taxon>Sporolituus</taxon>
    </lineage>
</organism>
<keyword evidence="5 6" id="KW-0472">Membrane</keyword>
<feature type="transmembrane region" description="Helical" evidence="6">
    <location>
        <begin position="325"/>
        <end position="348"/>
    </location>
</feature>
<feature type="transmembrane region" description="Helical" evidence="6">
    <location>
        <begin position="46"/>
        <end position="68"/>
    </location>
</feature>
<evidence type="ECO:0000256" key="3">
    <source>
        <dbReference type="ARBA" id="ARBA00022692"/>
    </source>
</evidence>
<feature type="transmembrane region" description="Helical" evidence="6">
    <location>
        <begin position="281"/>
        <end position="304"/>
    </location>
</feature>
<dbReference type="EMBL" id="FNBU01000003">
    <property type="protein sequence ID" value="SDF13932.1"/>
    <property type="molecule type" value="Genomic_DNA"/>
</dbReference>
<dbReference type="GO" id="GO:0022857">
    <property type="term" value="F:transmembrane transporter activity"/>
    <property type="evidence" value="ECO:0007669"/>
    <property type="project" value="InterPro"/>
</dbReference>
<dbReference type="Proteomes" id="UP000243333">
    <property type="component" value="Unassembled WGS sequence"/>
</dbReference>
<dbReference type="STRING" id="1123285.SAMN05660235_00539"/>
<evidence type="ECO:0000256" key="4">
    <source>
        <dbReference type="ARBA" id="ARBA00022989"/>
    </source>
</evidence>